<protein>
    <submittedName>
        <fullName evidence="2">(rape) hypothetical protein</fullName>
    </submittedName>
</protein>
<dbReference type="AlphaFoldDB" id="A0A816IPT0"/>
<evidence type="ECO:0000313" key="4">
    <source>
        <dbReference type="Proteomes" id="UP000824890"/>
    </source>
</evidence>
<dbReference type="EMBL" id="HG994367">
    <property type="protein sequence ID" value="CAF1708805.1"/>
    <property type="molecule type" value="Genomic_DNA"/>
</dbReference>
<accession>A0A816IPT0</accession>
<evidence type="ECO:0000313" key="2">
    <source>
        <dbReference type="EMBL" id="CAF1708805.1"/>
    </source>
</evidence>
<gene>
    <name evidence="2" type="ORF">DARMORV10_C03P70500.1</name>
    <name evidence="3" type="ORF">HID58_055741</name>
</gene>
<keyword evidence="4" id="KW-1185">Reference proteome</keyword>
<feature type="region of interest" description="Disordered" evidence="1">
    <location>
        <begin position="115"/>
        <end position="136"/>
    </location>
</feature>
<evidence type="ECO:0000313" key="3">
    <source>
        <dbReference type="EMBL" id="KAH0893312.1"/>
    </source>
</evidence>
<dbReference type="Proteomes" id="UP001295469">
    <property type="component" value="Chromosome C03"/>
</dbReference>
<reference evidence="2" key="1">
    <citation type="submission" date="2021-01" db="EMBL/GenBank/DDBJ databases">
        <authorList>
            <consortium name="Genoscope - CEA"/>
            <person name="William W."/>
        </authorList>
    </citation>
    <scope>NUCLEOTIDE SEQUENCE</scope>
</reference>
<sequence>MIVTHNLVCNKQPKKVGVFVVPAGFNHGVGYFGVDVVTDSSLTFFLLAMISRRNTECKVLLSSIYFITEYVVRGLWSSLFNDKSMEYIYSFQNLNSLFISCRSLYAQNLAKKKSENHQAAQERPQGEEAEPLKVNS</sequence>
<name>A0A816IPT0_BRANA</name>
<dbReference type="Proteomes" id="UP000824890">
    <property type="component" value="Unassembled WGS sequence"/>
</dbReference>
<evidence type="ECO:0000256" key="1">
    <source>
        <dbReference type="SAM" id="MobiDB-lite"/>
    </source>
</evidence>
<dbReference type="EMBL" id="JAGKQM010000013">
    <property type="protein sequence ID" value="KAH0893312.1"/>
    <property type="molecule type" value="Genomic_DNA"/>
</dbReference>
<reference evidence="3 4" key="2">
    <citation type="submission" date="2021-05" db="EMBL/GenBank/DDBJ databases">
        <title>Genome Assembly of Synthetic Allotetraploid Brassica napus Reveals Homoeologous Exchanges between Subgenomes.</title>
        <authorList>
            <person name="Davis J.T."/>
        </authorList>
    </citation>
    <scope>NUCLEOTIDE SEQUENCE [LARGE SCALE GENOMIC DNA]</scope>
    <source>
        <strain evidence="4">cv. Da-Ae</strain>
        <tissue evidence="3">Seedling</tissue>
    </source>
</reference>
<organism evidence="2">
    <name type="scientific">Brassica napus</name>
    <name type="common">Rape</name>
    <dbReference type="NCBI Taxonomy" id="3708"/>
    <lineage>
        <taxon>Eukaryota</taxon>
        <taxon>Viridiplantae</taxon>
        <taxon>Streptophyta</taxon>
        <taxon>Embryophyta</taxon>
        <taxon>Tracheophyta</taxon>
        <taxon>Spermatophyta</taxon>
        <taxon>Magnoliopsida</taxon>
        <taxon>eudicotyledons</taxon>
        <taxon>Gunneridae</taxon>
        <taxon>Pentapetalae</taxon>
        <taxon>rosids</taxon>
        <taxon>malvids</taxon>
        <taxon>Brassicales</taxon>
        <taxon>Brassicaceae</taxon>
        <taxon>Brassiceae</taxon>
        <taxon>Brassica</taxon>
    </lineage>
</organism>
<proteinExistence type="predicted"/>